<evidence type="ECO:0000313" key="8">
    <source>
        <dbReference type="EMBL" id="MCX8530854.1"/>
    </source>
</evidence>
<evidence type="ECO:0000259" key="7">
    <source>
        <dbReference type="Pfam" id="PF14322"/>
    </source>
</evidence>
<feature type="domain" description="RagB/SusD" evidence="6">
    <location>
        <begin position="321"/>
        <end position="458"/>
    </location>
</feature>
<protein>
    <submittedName>
        <fullName evidence="8">RagB/SusD family nutrient uptake outer membrane protein</fullName>
    </submittedName>
</protein>
<comment type="subcellular location">
    <subcellularLocation>
        <location evidence="1">Cell outer membrane</location>
    </subcellularLocation>
</comment>
<accession>A0ABT3XYD6</accession>
<organism evidence="8 9">
    <name type="scientific">Chryseobacterium luquanense</name>
    <dbReference type="NCBI Taxonomy" id="2983766"/>
    <lineage>
        <taxon>Bacteria</taxon>
        <taxon>Pseudomonadati</taxon>
        <taxon>Bacteroidota</taxon>
        <taxon>Flavobacteriia</taxon>
        <taxon>Flavobacteriales</taxon>
        <taxon>Weeksellaceae</taxon>
        <taxon>Chryseobacterium group</taxon>
        <taxon>Chryseobacterium</taxon>
    </lineage>
</organism>
<evidence type="ECO:0000256" key="1">
    <source>
        <dbReference type="ARBA" id="ARBA00004442"/>
    </source>
</evidence>
<dbReference type="CDD" id="cd08977">
    <property type="entry name" value="SusD"/>
    <property type="match status" value="1"/>
</dbReference>
<keyword evidence="5" id="KW-0998">Cell outer membrane</keyword>
<evidence type="ECO:0000256" key="2">
    <source>
        <dbReference type="ARBA" id="ARBA00006275"/>
    </source>
</evidence>
<evidence type="ECO:0000313" key="9">
    <source>
        <dbReference type="Proteomes" id="UP001070176"/>
    </source>
</evidence>
<feature type="domain" description="SusD-like N-terminal" evidence="7">
    <location>
        <begin position="52"/>
        <end position="225"/>
    </location>
</feature>
<gene>
    <name evidence="8" type="ORF">OEA66_00655</name>
</gene>
<dbReference type="SUPFAM" id="SSF48452">
    <property type="entry name" value="TPR-like"/>
    <property type="match status" value="1"/>
</dbReference>
<evidence type="ECO:0000256" key="5">
    <source>
        <dbReference type="ARBA" id="ARBA00023237"/>
    </source>
</evidence>
<dbReference type="Pfam" id="PF14322">
    <property type="entry name" value="SusD-like_3"/>
    <property type="match status" value="1"/>
</dbReference>
<evidence type="ECO:0000259" key="6">
    <source>
        <dbReference type="Pfam" id="PF07980"/>
    </source>
</evidence>
<sequence>MKITIHNILITGILSVLTTCISCEKMLEVDMPTNQINSDQIFENIQTANAALSGLYAGLYDNSPLSGDQTGRILALYTDELNYYQATSNTGIIEIYQNTLIDSNPLVNSYWTNAYQKIYMSNAILEGVENSTALPSAEKERLKGEALTIRSILFFYLQQVYGNIPYPVTTNYMINQTIEKTPTAEVLQRIESDLKEAVPLLNDSYRNVERIFLNRKSAQLFLAKVLMTQKKWNEAEIVLKEIRQSSLYVFQNDITKVFEKSGTHIIWQLKPKNNTDPVKEMSSYYFANAAPLNAALTPAFYNIFDASDKRRLNWITPVTVGSNTWYRVNKYKNTTNNTTEYSIVLRLEEVYLLLAEALAQQDKTSEALPLINAVRQRANISVLTLPLTKEALLSEILLENRKEFFTEFGHRFMDLKRNNQLTILSGVKTNWKTFHQVWPIPQKELLLNNKLNPQNEGY</sequence>
<dbReference type="InterPro" id="IPR033985">
    <property type="entry name" value="SusD-like_N"/>
</dbReference>
<evidence type="ECO:0000256" key="4">
    <source>
        <dbReference type="ARBA" id="ARBA00023136"/>
    </source>
</evidence>
<dbReference type="EMBL" id="JAOVZV010000001">
    <property type="protein sequence ID" value="MCX8530854.1"/>
    <property type="molecule type" value="Genomic_DNA"/>
</dbReference>
<proteinExistence type="inferred from homology"/>
<dbReference type="Proteomes" id="UP001070176">
    <property type="component" value="Unassembled WGS sequence"/>
</dbReference>
<comment type="similarity">
    <text evidence="2">Belongs to the SusD family.</text>
</comment>
<name>A0ABT3XYD6_9FLAO</name>
<dbReference type="Pfam" id="PF07980">
    <property type="entry name" value="SusD_RagB"/>
    <property type="match status" value="1"/>
</dbReference>
<evidence type="ECO:0000256" key="3">
    <source>
        <dbReference type="ARBA" id="ARBA00022729"/>
    </source>
</evidence>
<keyword evidence="9" id="KW-1185">Reference proteome</keyword>
<dbReference type="Gene3D" id="1.25.40.390">
    <property type="match status" value="1"/>
</dbReference>
<keyword evidence="4" id="KW-0472">Membrane</keyword>
<reference evidence="8" key="1">
    <citation type="submission" date="2022-10" db="EMBL/GenBank/DDBJ databases">
        <title>Chryseobacterium sp. nov., a novel bacterial species.</title>
        <authorList>
            <person name="Cao Y."/>
        </authorList>
    </citation>
    <scope>NUCLEOTIDE SEQUENCE</scope>
    <source>
        <strain evidence="8">KC 927</strain>
    </source>
</reference>
<dbReference type="RefSeq" id="WP_267279530.1">
    <property type="nucleotide sequence ID" value="NZ_JAOVZV010000001.1"/>
</dbReference>
<comment type="caution">
    <text evidence="8">The sequence shown here is derived from an EMBL/GenBank/DDBJ whole genome shotgun (WGS) entry which is preliminary data.</text>
</comment>
<dbReference type="InterPro" id="IPR012944">
    <property type="entry name" value="SusD_RagB_dom"/>
</dbReference>
<dbReference type="InterPro" id="IPR011990">
    <property type="entry name" value="TPR-like_helical_dom_sf"/>
</dbReference>
<keyword evidence="3" id="KW-0732">Signal</keyword>